<organism evidence="1 2">
    <name type="scientific">Campylobacter molothri</name>
    <dbReference type="NCBI Taxonomy" id="1032242"/>
    <lineage>
        <taxon>Bacteria</taxon>
        <taxon>Pseudomonadati</taxon>
        <taxon>Campylobacterota</taxon>
        <taxon>Epsilonproteobacteria</taxon>
        <taxon>Campylobacterales</taxon>
        <taxon>Campylobacteraceae</taxon>
        <taxon>Campylobacter</taxon>
    </lineage>
</organism>
<dbReference type="Proteomes" id="UP001319828">
    <property type="component" value="Unassembled WGS sequence"/>
</dbReference>
<evidence type="ECO:0000313" key="2">
    <source>
        <dbReference type="Proteomes" id="UP001319828"/>
    </source>
</evidence>
<proteinExistence type="predicted"/>
<dbReference type="EMBL" id="JACHUQ010000003">
    <property type="protein sequence ID" value="MBZ7974247.1"/>
    <property type="molecule type" value="Genomic_DNA"/>
</dbReference>
<name>A0ACC5VZX6_9BACT</name>
<protein>
    <submittedName>
        <fullName evidence="1">Uncharacterized protein</fullName>
    </submittedName>
</protein>
<gene>
    <name evidence="1" type="ORF">H2252_02500</name>
</gene>
<evidence type="ECO:0000313" key="1">
    <source>
        <dbReference type="EMBL" id="MBZ7974247.1"/>
    </source>
</evidence>
<sequence length="141" mass="16519">MLKTLEYSIVHFFEHILEIHMEPVEELKGEFYGSSISVVERNNREYNFYLFFSTEFLHLVSTILIGEEDFQEDDRCDLAKECANQIVGYAKKLLNDAKGSDDEYKLGIPEYLGRINNPNIILDQSLTYGFKDYCFRIGYCQ</sequence>
<comment type="caution">
    <text evidence="1">The sequence shown here is derived from an EMBL/GenBank/DDBJ whole genome shotgun (WGS) entry which is preliminary data.</text>
</comment>
<accession>A0ACC5VZX6</accession>
<reference evidence="1" key="1">
    <citation type="submission" date="2020-07" db="EMBL/GenBank/DDBJ databases">
        <title>Campylobacter molothri sp. nov. isolated from wild birds.</title>
        <authorList>
            <person name="Miller W.G."/>
            <person name="Chapman M.H."/>
            <person name="Yee E."/>
            <person name="Lopes B.S."/>
            <person name="Forbes K.J."/>
        </authorList>
    </citation>
    <scope>NUCLEOTIDE SEQUENCE</scope>
    <source>
        <strain evidence="1">RM9754</strain>
    </source>
</reference>
<keyword evidence="2" id="KW-1185">Reference proteome</keyword>